<evidence type="ECO:0000256" key="3">
    <source>
        <dbReference type="ARBA" id="ARBA00022692"/>
    </source>
</evidence>
<proteinExistence type="predicted"/>
<feature type="compositionally biased region" description="Low complexity" evidence="6">
    <location>
        <begin position="467"/>
        <end position="477"/>
    </location>
</feature>
<evidence type="ECO:0000256" key="4">
    <source>
        <dbReference type="ARBA" id="ARBA00022989"/>
    </source>
</evidence>
<feature type="transmembrane region" description="Helical" evidence="7">
    <location>
        <begin position="16"/>
        <end position="38"/>
    </location>
</feature>
<feature type="transmembrane region" description="Helical" evidence="7">
    <location>
        <begin position="106"/>
        <end position="127"/>
    </location>
</feature>
<accession>A0ABQ8X3E0</accession>
<dbReference type="InterPro" id="IPR011701">
    <property type="entry name" value="MFS"/>
</dbReference>
<keyword evidence="2" id="KW-0813">Transport</keyword>
<feature type="compositionally biased region" description="Basic and acidic residues" evidence="6">
    <location>
        <begin position="412"/>
        <end position="436"/>
    </location>
</feature>
<feature type="transmembrane region" description="Helical" evidence="7">
    <location>
        <begin position="220"/>
        <end position="241"/>
    </location>
</feature>
<comment type="caution">
    <text evidence="9">The sequence shown here is derived from an EMBL/GenBank/DDBJ whole genome shotgun (WGS) entry which is preliminary data.</text>
</comment>
<dbReference type="InterPro" id="IPR036259">
    <property type="entry name" value="MFS_trans_sf"/>
</dbReference>
<reference evidence="9" key="1">
    <citation type="submission" date="2022-08" db="EMBL/GenBank/DDBJ databases">
        <title>Novel sulfate-reducing endosymbionts in the free-living metamonad Anaeramoeba.</title>
        <authorList>
            <person name="Jerlstrom-Hultqvist J."/>
            <person name="Cepicka I."/>
            <person name="Gallot-Lavallee L."/>
            <person name="Salas-Leiva D."/>
            <person name="Curtis B.A."/>
            <person name="Zahonova K."/>
            <person name="Pipaliya S."/>
            <person name="Dacks J."/>
            <person name="Roger A.J."/>
        </authorList>
    </citation>
    <scope>NUCLEOTIDE SEQUENCE</scope>
    <source>
        <strain evidence="9">Schooner1</strain>
    </source>
</reference>
<name>A0ABQ8X3E0_9EUKA</name>
<feature type="transmembrane region" description="Helical" evidence="7">
    <location>
        <begin position="320"/>
        <end position="343"/>
    </location>
</feature>
<evidence type="ECO:0000256" key="1">
    <source>
        <dbReference type="ARBA" id="ARBA00004141"/>
    </source>
</evidence>
<dbReference type="SUPFAM" id="SSF103473">
    <property type="entry name" value="MFS general substrate transporter"/>
    <property type="match status" value="1"/>
</dbReference>
<sequence length="489" mass="54194">MSNEEKKTPQSTKQMVLILPCFAILGPISNMAYLPALTQLTEFYDTSLEIVTLSVSIATFLGAISPLIWAPSSDFFGRKKILVTQFFLFCLMTIGCIFAPNIQTFIVFRVLEAGSLIGSIGVCFAIVMDVFPVYSRGKGLAAVIFAMTTGTIIGPVIGGVLTDKWGWKSIFIFLLIVSFLILLVVIFFFHETNLNKKPYALKKLIFSWVRPVIFLKQKMVITSVLVNAVSFSAMYFTMVLLPTVMQKTFNWSKMNSGLSLMPFGIGGLLGSMFAGPLIDYSRKKYKTLGSRLLPGVFGSFLLSVTVVLIGATVLESSTSLLAFTSVFAWLFVFLSSGTQTFLFEEIPGETASISSIMALVQFIFSSVSVQLTATAYGPNLNIWYYAYGGVIFIFSFVLIYVIRNRWEYIPDKPKEGENGKDIEMKEKKSSTDRDLSNKNSTDTSHSDNNTDVENNSDDSDDSDDSIESNYSDESINNYKKSSATEFSSE</sequence>
<dbReference type="PANTHER" id="PTHR23502:SF132">
    <property type="entry name" value="POLYAMINE TRANSPORTER 2-RELATED"/>
    <property type="match status" value="1"/>
</dbReference>
<dbReference type="PANTHER" id="PTHR23502">
    <property type="entry name" value="MAJOR FACILITATOR SUPERFAMILY"/>
    <property type="match status" value="1"/>
</dbReference>
<evidence type="ECO:0000313" key="9">
    <source>
        <dbReference type="EMBL" id="KAJ6227173.1"/>
    </source>
</evidence>
<feature type="transmembrane region" description="Helical" evidence="7">
    <location>
        <begin position="382"/>
        <end position="402"/>
    </location>
</feature>
<feature type="transmembrane region" description="Helical" evidence="7">
    <location>
        <begin position="261"/>
        <end position="280"/>
    </location>
</feature>
<keyword evidence="3 7" id="KW-0812">Transmembrane</keyword>
<dbReference type="Proteomes" id="UP001150062">
    <property type="component" value="Unassembled WGS sequence"/>
</dbReference>
<keyword evidence="4 7" id="KW-1133">Transmembrane helix</keyword>
<dbReference type="Gene3D" id="1.20.1720.10">
    <property type="entry name" value="Multidrug resistance protein D"/>
    <property type="match status" value="1"/>
</dbReference>
<comment type="subcellular location">
    <subcellularLocation>
        <location evidence="1">Membrane</location>
        <topology evidence="1">Multi-pass membrane protein</topology>
    </subcellularLocation>
</comment>
<evidence type="ECO:0000256" key="6">
    <source>
        <dbReference type="SAM" id="MobiDB-lite"/>
    </source>
</evidence>
<feature type="transmembrane region" description="Helical" evidence="7">
    <location>
        <begin position="170"/>
        <end position="189"/>
    </location>
</feature>
<feature type="region of interest" description="Disordered" evidence="6">
    <location>
        <begin position="412"/>
        <end position="489"/>
    </location>
</feature>
<organism evidence="9 10">
    <name type="scientific">Anaeramoeba flamelloides</name>
    <dbReference type="NCBI Taxonomy" id="1746091"/>
    <lineage>
        <taxon>Eukaryota</taxon>
        <taxon>Metamonada</taxon>
        <taxon>Anaeramoebidae</taxon>
        <taxon>Anaeramoeba</taxon>
    </lineage>
</organism>
<feature type="transmembrane region" description="Helical" evidence="7">
    <location>
        <begin position="292"/>
        <end position="314"/>
    </location>
</feature>
<protein>
    <submittedName>
        <fullName evidence="9">Major facilitator superfamily</fullName>
    </submittedName>
</protein>
<keyword evidence="5 7" id="KW-0472">Membrane</keyword>
<gene>
    <name evidence="9" type="ORF">M0813_10079</name>
</gene>
<dbReference type="Pfam" id="PF07690">
    <property type="entry name" value="MFS_1"/>
    <property type="match status" value="1"/>
</dbReference>
<evidence type="ECO:0000313" key="10">
    <source>
        <dbReference type="Proteomes" id="UP001150062"/>
    </source>
</evidence>
<feature type="transmembrane region" description="Helical" evidence="7">
    <location>
        <begin position="50"/>
        <end position="69"/>
    </location>
</feature>
<feature type="compositionally biased region" description="Acidic residues" evidence="6">
    <location>
        <begin position="454"/>
        <end position="466"/>
    </location>
</feature>
<evidence type="ECO:0000256" key="7">
    <source>
        <dbReference type="SAM" id="Phobius"/>
    </source>
</evidence>
<evidence type="ECO:0000256" key="5">
    <source>
        <dbReference type="ARBA" id="ARBA00023136"/>
    </source>
</evidence>
<evidence type="ECO:0000259" key="8">
    <source>
        <dbReference type="PROSITE" id="PS50850"/>
    </source>
</evidence>
<dbReference type="PROSITE" id="PS50850">
    <property type="entry name" value="MFS"/>
    <property type="match status" value="1"/>
</dbReference>
<dbReference type="EMBL" id="JAOAOG010000337">
    <property type="protein sequence ID" value="KAJ6227173.1"/>
    <property type="molecule type" value="Genomic_DNA"/>
</dbReference>
<feature type="domain" description="Major facilitator superfamily (MFS) profile" evidence="8">
    <location>
        <begin position="15"/>
        <end position="407"/>
    </location>
</feature>
<feature type="transmembrane region" description="Helical" evidence="7">
    <location>
        <begin position="81"/>
        <end position="100"/>
    </location>
</feature>
<feature type="compositionally biased region" description="Polar residues" evidence="6">
    <location>
        <begin position="478"/>
        <end position="489"/>
    </location>
</feature>
<evidence type="ECO:0000256" key="2">
    <source>
        <dbReference type="ARBA" id="ARBA00022448"/>
    </source>
</evidence>
<dbReference type="InterPro" id="IPR020846">
    <property type="entry name" value="MFS_dom"/>
</dbReference>
<feature type="transmembrane region" description="Helical" evidence="7">
    <location>
        <begin position="139"/>
        <end position="158"/>
    </location>
</feature>
<keyword evidence="10" id="KW-1185">Reference proteome</keyword>